<dbReference type="CDD" id="cd00586">
    <property type="entry name" value="4HBT"/>
    <property type="match status" value="1"/>
</dbReference>
<reference evidence="1" key="1">
    <citation type="submission" date="2023-06" db="EMBL/GenBank/DDBJ databases">
        <title>Phylogenetic Diversity of Rhizobium strains.</title>
        <authorList>
            <person name="Moura F.T."/>
            <person name="Helene L.C.F."/>
            <person name="Hungria M."/>
        </authorList>
    </citation>
    <scope>NUCLEOTIDE SEQUENCE</scope>
    <source>
        <strain evidence="1">CCGE524</strain>
    </source>
</reference>
<evidence type="ECO:0000313" key="2">
    <source>
        <dbReference type="Proteomes" id="UP001172630"/>
    </source>
</evidence>
<dbReference type="EMBL" id="JARFYN010000006">
    <property type="protein sequence ID" value="MDL2405242.1"/>
    <property type="molecule type" value="Genomic_DNA"/>
</dbReference>
<sequence>MAFKTTRPLRFGDCDPSGIAYFPSYLNILVGVLEDYFASLGFPWKVLVDDRRIGVPTVRLDVTFVRPGFQGDELEFVLAVLGIGRSSLDLEHQVSAHGQVLWTARHRVVSTSLDTHQSLAWPDDIRAALTPHLETTNAHHPAT</sequence>
<dbReference type="SUPFAM" id="SSF54637">
    <property type="entry name" value="Thioesterase/thiol ester dehydrase-isomerase"/>
    <property type="match status" value="1"/>
</dbReference>
<organism evidence="1 2">
    <name type="scientific">Rhizobium calliandrae</name>
    <dbReference type="NCBI Taxonomy" id="1312182"/>
    <lineage>
        <taxon>Bacteria</taxon>
        <taxon>Pseudomonadati</taxon>
        <taxon>Pseudomonadota</taxon>
        <taxon>Alphaproteobacteria</taxon>
        <taxon>Hyphomicrobiales</taxon>
        <taxon>Rhizobiaceae</taxon>
        <taxon>Rhizobium/Agrobacterium group</taxon>
        <taxon>Rhizobium</taxon>
    </lineage>
</organism>
<evidence type="ECO:0000313" key="1">
    <source>
        <dbReference type="EMBL" id="MDL2405242.1"/>
    </source>
</evidence>
<protein>
    <submittedName>
        <fullName evidence="1">Thioesterase family protein</fullName>
        <ecNumber evidence="1">3.1.2.-</ecNumber>
    </submittedName>
</protein>
<keyword evidence="1" id="KW-0378">Hydrolase</keyword>
<dbReference type="RefSeq" id="WP_285878161.1">
    <property type="nucleotide sequence ID" value="NZ_JARFYN010000006.1"/>
</dbReference>
<accession>A0ABT7KAQ2</accession>
<dbReference type="Gene3D" id="3.10.129.10">
    <property type="entry name" value="Hotdog Thioesterase"/>
    <property type="match status" value="1"/>
</dbReference>
<name>A0ABT7KAQ2_9HYPH</name>
<dbReference type="GO" id="GO:0016787">
    <property type="term" value="F:hydrolase activity"/>
    <property type="evidence" value="ECO:0007669"/>
    <property type="project" value="UniProtKB-KW"/>
</dbReference>
<dbReference type="EC" id="3.1.2.-" evidence="1"/>
<gene>
    <name evidence="1" type="ORF">PY650_06155</name>
</gene>
<comment type="caution">
    <text evidence="1">The sequence shown here is derived from an EMBL/GenBank/DDBJ whole genome shotgun (WGS) entry which is preliminary data.</text>
</comment>
<keyword evidence="2" id="KW-1185">Reference proteome</keyword>
<dbReference type="Pfam" id="PF13279">
    <property type="entry name" value="4HBT_2"/>
    <property type="match status" value="1"/>
</dbReference>
<dbReference type="Proteomes" id="UP001172630">
    <property type="component" value="Unassembled WGS sequence"/>
</dbReference>
<proteinExistence type="predicted"/>
<dbReference type="InterPro" id="IPR029069">
    <property type="entry name" value="HotDog_dom_sf"/>
</dbReference>